<evidence type="ECO:0000256" key="2">
    <source>
        <dbReference type="ARBA" id="ARBA00022553"/>
    </source>
</evidence>
<keyword evidence="6 13" id="KW-0067">ATP-binding</keyword>
<dbReference type="SUPFAM" id="SSF56112">
    <property type="entry name" value="Protein kinase-like (PK-like)"/>
    <property type="match status" value="1"/>
</dbReference>
<dbReference type="PROSITE" id="PS50011">
    <property type="entry name" value="PROTEIN_KINASE_DOM"/>
    <property type="match status" value="1"/>
</dbReference>
<keyword evidence="4 13" id="KW-0547">Nucleotide-binding</keyword>
<comment type="catalytic activity">
    <reaction evidence="10">
        <text>L-seryl-[protein] + ATP = O-phospho-L-seryl-[protein] + ADP + H(+)</text>
        <dbReference type="Rhea" id="RHEA:17989"/>
        <dbReference type="Rhea" id="RHEA-COMP:9863"/>
        <dbReference type="Rhea" id="RHEA-COMP:11604"/>
        <dbReference type="ChEBI" id="CHEBI:15378"/>
        <dbReference type="ChEBI" id="CHEBI:29999"/>
        <dbReference type="ChEBI" id="CHEBI:30616"/>
        <dbReference type="ChEBI" id="CHEBI:83421"/>
        <dbReference type="ChEBI" id="CHEBI:456216"/>
        <dbReference type="EC" id="2.7.12.2"/>
    </reaction>
</comment>
<evidence type="ECO:0000313" key="17">
    <source>
        <dbReference type="Ensembl" id="ENSAZOP00000030548.1"/>
    </source>
</evidence>
<reference evidence="17" key="2">
    <citation type="submission" date="2025-09" db="UniProtKB">
        <authorList>
            <consortium name="Ensembl"/>
        </authorList>
    </citation>
    <scope>IDENTIFICATION</scope>
</reference>
<dbReference type="Ensembl" id="ENSAZOT00000032677.1">
    <property type="protein sequence ID" value="ENSAZOP00000030548.1"/>
    <property type="gene ID" value="ENSAZOG00000019006.1"/>
</dbReference>
<organism evidence="17 18">
    <name type="scientific">Anas zonorhyncha</name>
    <name type="common">Eastern spot-billed duck</name>
    <dbReference type="NCBI Taxonomy" id="75864"/>
    <lineage>
        <taxon>Eukaryota</taxon>
        <taxon>Metazoa</taxon>
        <taxon>Chordata</taxon>
        <taxon>Craniata</taxon>
        <taxon>Vertebrata</taxon>
        <taxon>Euteleostomi</taxon>
        <taxon>Archelosauria</taxon>
        <taxon>Archosauria</taxon>
        <taxon>Dinosauria</taxon>
        <taxon>Saurischia</taxon>
        <taxon>Theropoda</taxon>
        <taxon>Coelurosauria</taxon>
        <taxon>Aves</taxon>
        <taxon>Neognathae</taxon>
        <taxon>Galloanserae</taxon>
        <taxon>Anseriformes</taxon>
        <taxon>Anatidae</taxon>
        <taxon>Anatinae</taxon>
        <taxon>Anas</taxon>
    </lineage>
</organism>
<dbReference type="FunFam" id="1.10.510.10:FF:000090">
    <property type="entry name" value="Dual specificity mitogen-activated protein kinase kinase 4"/>
    <property type="match status" value="1"/>
</dbReference>
<feature type="domain" description="Protein kinase" evidence="16">
    <location>
        <begin position="141"/>
        <end position="406"/>
    </location>
</feature>
<evidence type="ECO:0000256" key="4">
    <source>
        <dbReference type="ARBA" id="ARBA00022741"/>
    </source>
</evidence>
<evidence type="ECO:0000256" key="13">
    <source>
        <dbReference type="PROSITE-ProRule" id="PRU10141"/>
    </source>
</evidence>
<evidence type="ECO:0000256" key="15">
    <source>
        <dbReference type="SAM" id="MobiDB-lite"/>
    </source>
</evidence>
<accession>A0A8B9VWZ6</accession>
<name>A0A8B9VWZ6_9AVES</name>
<keyword evidence="1 14" id="KW-0723">Serine/threonine-protein kinase</keyword>
<evidence type="ECO:0000259" key="16">
    <source>
        <dbReference type="PROSITE" id="PS50011"/>
    </source>
</evidence>
<keyword evidence="18" id="KW-1185">Reference proteome</keyword>
<dbReference type="Proteomes" id="UP000694549">
    <property type="component" value="Unplaced"/>
</dbReference>
<dbReference type="EC" id="2.7.12.2" evidence="9"/>
<dbReference type="GO" id="GO:0004713">
    <property type="term" value="F:protein tyrosine kinase activity"/>
    <property type="evidence" value="ECO:0007669"/>
    <property type="project" value="UniProtKB-KW"/>
</dbReference>
<evidence type="ECO:0000256" key="12">
    <source>
        <dbReference type="ARBA" id="ARBA00051693"/>
    </source>
</evidence>
<dbReference type="GO" id="GO:0033554">
    <property type="term" value="P:cellular response to stress"/>
    <property type="evidence" value="ECO:0007669"/>
    <property type="project" value="UniProtKB-ARBA"/>
</dbReference>
<comment type="catalytic activity">
    <reaction evidence="11">
        <text>L-threonyl-[protein] + ATP = O-phospho-L-threonyl-[protein] + ADP + H(+)</text>
        <dbReference type="Rhea" id="RHEA:46608"/>
        <dbReference type="Rhea" id="RHEA-COMP:11060"/>
        <dbReference type="Rhea" id="RHEA-COMP:11605"/>
        <dbReference type="ChEBI" id="CHEBI:15378"/>
        <dbReference type="ChEBI" id="CHEBI:30013"/>
        <dbReference type="ChEBI" id="CHEBI:30616"/>
        <dbReference type="ChEBI" id="CHEBI:61977"/>
        <dbReference type="ChEBI" id="CHEBI:456216"/>
        <dbReference type="EC" id="2.7.12.2"/>
    </reaction>
</comment>
<dbReference type="GO" id="GO:0005524">
    <property type="term" value="F:ATP binding"/>
    <property type="evidence" value="ECO:0007669"/>
    <property type="project" value="UniProtKB-UniRule"/>
</dbReference>
<protein>
    <recommendedName>
        <fullName evidence="9">mitogen-activated protein kinase kinase</fullName>
        <ecNumber evidence="9">2.7.12.2</ecNumber>
    </recommendedName>
</protein>
<comment type="similarity">
    <text evidence="8">Belongs to the protein kinase superfamily. STE Ser/Thr protein kinase family. MAP kinase kinase subfamily.</text>
</comment>
<feature type="binding site" evidence="13">
    <location>
        <position position="170"/>
    </location>
    <ligand>
        <name>ATP</name>
        <dbReference type="ChEBI" id="CHEBI:30616"/>
    </ligand>
</feature>
<dbReference type="GO" id="GO:0005829">
    <property type="term" value="C:cytosol"/>
    <property type="evidence" value="ECO:0007669"/>
    <property type="project" value="UniProtKB-ARBA"/>
</dbReference>
<keyword evidence="2" id="KW-0597">Phosphoprotein</keyword>
<dbReference type="InterPro" id="IPR008271">
    <property type="entry name" value="Ser/Thr_kinase_AS"/>
</dbReference>
<dbReference type="SMART" id="SM00220">
    <property type="entry name" value="S_TKc"/>
    <property type="match status" value="1"/>
</dbReference>
<evidence type="ECO:0000256" key="10">
    <source>
        <dbReference type="ARBA" id="ARBA00049014"/>
    </source>
</evidence>
<dbReference type="Pfam" id="PF00069">
    <property type="entry name" value="Pkinase"/>
    <property type="match status" value="1"/>
</dbReference>
<feature type="compositionally biased region" description="Gly residues" evidence="15">
    <location>
        <begin position="10"/>
        <end position="19"/>
    </location>
</feature>
<reference evidence="17" key="1">
    <citation type="submission" date="2025-08" db="UniProtKB">
        <authorList>
            <consortium name="Ensembl"/>
        </authorList>
    </citation>
    <scope>IDENTIFICATION</scope>
</reference>
<dbReference type="GO" id="GO:0004674">
    <property type="term" value="F:protein serine/threonine kinase activity"/>
    <property type="evidence" value="ECO:0007669"/>
    <property type="project" value="UniProtKB-KW"/>
</dbReference>
<dbReference type="Gene3D" id="1.10.510.10">
    <property type="entry name" value="Transferase(Phosphotransferase) domain 1"/>
    <property type="match status" value="1"/>
</dbReference>
<dbReference type="Gene3D" id="3.30.200.20">
    <property type="entry name" value="Phosphorylase Kinase, domain 1"/>
    <property type="match status" value="1"/>
</dbReference>
<dbReference type="InterPro" id="IPR017441">
    <property type="entry name" value="Protein_kinase_ATP_BS"/>
</dbReference>
<sequence length="462" mass="51278">MATPSPSSGSGSGGGSGPGPGGPPAHAAVSSMQGFQINFCGKAQNRFLVCIYQLLARMTGAMVFYFSESLQSAQALGNISSKTGGIAVLRRGLVSSGAERHISASLPIGLSRERLRTHSIESSGKLKISPEQHWDFTAEDLKDLGEIGRGAYGSVNKMVHKPSGQIMAVKRIRSTVDEKEQKQLLMDLDVVMRSSDCPYIVQFYGALFREGDCWICMELMSTSFDKFYKYVYSVLDDVIPEEILGKITLATVKALNHLKENLKIIHRDIKPSNILLDRNGNIKLCDFGISGQLVDSIAKTRDAGCRPYMAPERIDPSASRQGYDVRSDVWSLGITLYELATGRFPYPKWNSVFDQLTQVVKGDPPQLSNSEEREFSPSFINFVNLCLTKDESKRPKYKELLKHPFILMYEERTVDVACYVCKILDQMPATPSSPIFLFTAQYLGHFWTTCCPHSSARIQDCC</sequence>
<dbReference type="GO" id="GO:0008545">
    <property type="term" value="F:JUN kinase kinase activity"/>
    <property type="evidence" value="ECO:0007669"/>
    <property type="project" value="TreeGrafter"/>
</dbReference>
<evidence type="ECO:0000256" key="9">
    <source>
        <dbReference type="ARBA" id="ARBA00038999"/>
    </source>
</evidence>
<keyword evidence="7" id="KW-0829">Tyrosine-protein kinase</keyword>
<evidence type="ECO:0000313" key="18">
    <source>
        <dbReference type="Proteomes" id="UP000694549"/>
    </source>
</evidence>
<evidence type="ECO:0000256" key="3">
    <source>
        <dbReference type="ARBA" id="ARBA00022679"/>
    </source>
</evidence>
<dbReference type="AlphaFoldDB" id="A0A8B9VWZ6"/>
<keyword evidence="3" id="KW-0808">Transferase</keyword>
<dbReference type="PANTHER" id="PTHR48013:SF15">
    <property type="entry name" value="DUAL SPECIFICITY MITOGEN-ACTIVATED PROTEIN KINASE KINASE 4"/>
    <property type="match status" value="1"/>
</dbReference>
<evidence type="ECO:0000256" key="14">
    <source>
        <dbReference type="RuleBase" id="RU000304"/>
    </source>
</evidence>
<dbReference type="CDD" id="cd06616">
    <property type="entry name" value="PKc_MKK4"/>
    <property type="match status" value="1"/>
</dbReference>
<proteinExistence type="inferred from homology"/>
<evidence type="ECO:0000256" key="1">
    <source>
        <dbReference type="ARBA" id="ARBA00022527"/>
    </source>
</evidence>
<evidence type="ECO:0000256" key="6">
    <source>
        <dbReference type="ARBA" id="ARBA00022840"/>
    </source>
</evidence>
<evidence type="ECO:0000256" key="11">
    <source>
        <dbReference type="ARBA" id="ARBA00049299"/>
    </source>
</evidence>
<keyword evidence="5" id="KW-0418">Kinase</keyword>
<comment type="catalytic activity">
    <reaction evidence="12">
        <text>L-tyrosyl-[protein] + ATP = O-phospho-L-tyrosyl-[protein] + ADP + H(+)</text>
        <dbReference type="Rhea" id="RHEA:10596"/>
        <dbReference type="Rhea" id="RHEA-COMP:10136"/>
        <dbReference type="Rhea" id="RHEA-COMP:20101"/>
        <dbReference type="ChEBI" id="CHEBI:15378"/>
        <dbReference type="ChEBI" id="CHEBI:30616"/>
        <dbReference type="ChEBI" id="CHEBI:46858"/>
        <dbReference type="ChEBI" id="CHEBI:61978"/>
        <dbReference type="ChEBI" id="CHEBI:456216"/>
        <dbReference type="EC" id="2.7.12.2"/>
    </reaction>
</comment>
<dbReference type="PROSITE" id="PS00108">
    <property type="entry name" value="PROTEIN_KINASE_ST"/>
    <property type="match status" value="1"/>
</dbReference>
<dbReference type="PANTHER" id="PTHR48013">
    <property type="entry name" value="DUAL SPECIFICITY MITOGEN-ACTIVATED PROTEIN KINASE KINASE 5-RELATED"/>
    <property type="match status" value="1"/>
</dbReference>
<dbReference type="PROSITE" id="PS00107">
    <property type="entry name" value="PROTEIN_KINASE_ATP"/>
    <property type="match status" value="1"/>
</dbReference>
<evidence type="ECO:0000256" key="5">
    <source>
        <dbReference type="ARBA" id="ARBA00022777"/>
    </source>
</evidence>
<evidence type="ECO:0000256" key="8">
    <source>
        <dbReference type="ARBA" id="ARBA00038035"/>
    </source>
</evidence>
<evidence type="ECO:0000256" key="7">
    <source>
        <dbReference type="ARBA" id="ARBA00023137"/>
    </source>
</evidence>
<dbReference type="InterPro" id="IPR011009">
    <property type="entry name" value="Kinase-like_dom_sf"/>
</dbReference>
<feature type="region of interest" description="Disordered" evidence="15">
    <location>
        <begin position="1"/>
        <end position="27"/>
    </location>
</feature>
<dbReference type="FunFam" id="3.30.200.20:FF:000126">
    <property type="entry name" value="Dual specificity mitogen-activated protein kinase kinase 4"/>
    <property type="match status" value="1"/>
</dbReference>
<dbReference type="InterPro" id="IPR000719">
    <property type="entry name" value="Prot_kinase_dom"/>
</dbReference>